<evidence type="ECO:0000313" key="2">
    <source>
        <dbReference type="Proteomes" id="UP001175271"/>
    </source>
</evidence>
<dbReference type="AlphaFoldDB" id="A0AA39LN41"/>
<gene>
    <name evidence="1" type="ORF">QR680_016770</name>
</gene>
<sequence>MATRSFVPPLPSAHLSPFSASANPPVPGYPWSDLSASPFQNLSSAGTVELSSSFLSLSSRQIGCLP</sequence>
<proteinExistence type="predicted"/>
<protein>
    <submittedName>
        <fullName evidence="1">Uncharacterized protein</fullName>
    </submittedName>
</protein>
<comment type="caution">
    <text evidence="1">The sequence shown here is derived from an EMBL/GenBank/DDBJ whole genome shotgun (WGS) entry which is preliminary data.</text>
</comment>
<reference evidence="1" key="1">
    <citation type="submission" date="2023-06" db="EMBL/GenBank/DDBJ databases">
        <title>Genomic analysis of the entomopathogenic nematode Steinernema hermaphroditum.</title>
        <authorList>
            <person name="Schwarz E.M."/>
            <person name="Heppert J.K."/>
            <person name="Baniya A."/>
            <person name="Schwartz H.T."/>
            <person name="Tan C.-H."/>
            <person name="Antoshechkin I."/>
            <person name="Sternberg P.W."/>
            <person name="Goodrich-Blair H."/>
            <person name="Dillman A.R."/>
        </authorList>
    </citation>
    <scope>NUCLEOTIDE SEQUENCE</scope>
    <source>
        <strain evidence="1">PS9179</strain>
        <tissue evidence="1">Whole animal</tissue>
    </source>
</reference>
<name>A0AA39LN41_9BILA</name>
<dbReference type="EMBL" id="JAUCMV010000004">
    <property type="protein sequence ID" value="KAK0403190.1"/>
    <property type="molecule type" value="Genomic_DNA"/>
</dbReference>
<accession>A0AA39LN41</accession>
<evidence type="ECO:0000313" key="1">
    <source>
        <dbReference type="EMBL" id="KAK0403190.1"/>
    </source>
</evidence>
<dbReference type="Proteomes" id="UP001175271">
    <property type="component" value="Unassembled WGS sequence"/>
</dbReference>
<organism evidence="1 2">
    <name type="scientific">Steinernema hermaphroditum</name>
    <dbReference type="NCBI Taxonomy" id="289476"/>
    <lineage>
        <taxon>Eukaryota</taxon>
        <taxon>Metazoa</taxon>
        <taxon>Ecdysozoa</taxon>
        <taxon>Nematoda</taxon>
        <taxon>Chromadorea</taxon>
        <taxon>Rhabditida</taxon>
        <taxon>Tylenchina</taxon>
        <taxon>Panagrolaimomorpha</taxon>
        <taxon>Strongyloidoidea</taxon>
        <taxon>Steinernematidae</taxon>
        <taxon>Steinernema</taxon>
    </lineage>
</organism>
<keyword evidence="2" id="KW-1185">Reference proteome</keyword>